<dbReference type="InterPro" id="IPR036397">
    <property type="entry name" value="RNaseH_sf"/>
</dbReference>
<dbReference type="SUPFAM" id="SSF53098">
    <property type="entry name" value="Ribonuclease H-like"/>
    <property type="match status" value="1"/>
</dbReference>
<proteinExistence type="inferred from homology"/>
<dbReference type="Gene3D" id="1.10.10.60">
    <property type="entry name" value="Homeodomain-like"/>
    <property type="match status" value="1"/>
</dbReference>
<sequence>MSNQRYPEEFKIEAVKQVTERGLRVADVAERLGVSAHSLYAWVKRYSKPQAQRQQVDDQQAELRRLRAELKRVTEERDIPKKGRRVLCQGVRLKYAVISKLSVEYPVRRLCQTLQVHPSGYYAWLAEPKSAREKEDQRLLGLIKHAWLESGGVYGYRKIHDDLRELGESCGRHRVARLMRVEGLRSQTGYRRRPGYYGGKPTVASPNRLERQFKVSEPNKVWVTDITYIRTYEGWLYLAVVLDLFSRQVIGWSMKPRMCSDLAIDALLMAVWRRKPRQEVMIHSDQGSQFSSSDWQSFLKADNLISSMSRRGNCHDNAVAESFFQLLKQERIRRKTYGTREEARSDVFDYIEMFYNPKCRTASIPTVVMRPCSCSRTISRTDPAINSSP</sequence>
<dbReference type="InterPro" id="IPR025948">
    <property type="entry name" value="HTH-like_dom"/>
</dbReference>
<dbReference type="InterPro" id="IPR012337">
    <property type="entry name" value="RNaseH-like_sf"/>
</dbReference>
<dbReference type="EMBL" id="JAODZE010000008">
    <property type="protein sequence ID" value="MDH0146588.1"/>
    <property type="molecule type" value="Genomic_DNA"/>
</dbReference>
<dbReference type="InterPro" id="IPR002514">
    <property type="entry name" value="Transposase_8"/>
</dbReference>
<dbReference type="PROSITE" id="PS50994">
    <property type="entry name" value="INTEGRASE"/>
    <property type="match status" value="1"/>
</dbReference>
<dbReference type="InterPro" id="IPR050900">
    <property type="entry name" value="Transposase_IS3/IS150/IS904"/>
</dbReference>
<dbReference type="Pfam" id="PF13276">
    <property type="entry name" value="HTH_21"/>
    <property type="match status" value="1"/>
</dbReference>
<accession>A0AA42H6H6</accession>
<organism evidence="3 4">
    <name type="scientific">Stutzerimonas stutzeri</name>
    <name type="common">Pseudomonas stutzeri</name>
    <dbReference type="NCBI Taxonomy" id="316"/>
    <lineage>
        <taxon>Bacteria</taxon>
        <taxon>Pseudomonadati</taxon>
        <taxon>Pseudomonadota</taxon>
        <taxon>Gammaproteobacteria</taxon>
        <taxon>Pseudomonadales</taxon>
        <taxon>Pseudomonadaceae</taxon>
        <taxon>Stutzerimonas</taxon>
    </lineage>
</organism>
<name>A0AA42H6H6_STUST</name>
<dbReference type="Pfam" id="PF00665">
    <property type="entry name" value="rve"/>
    <property type="match status" value="1"/>
</dbReference>
<feature type="domain" description="Integrase catalytic" evidence="2">
    <location>
        <begin position="214"/>
        <end position="379"/>
    </location>
</feature>
<evidence type="ECO:0000259" key="2">
    <source>
        <dbReference type="PROSITE" id="PS50994"/>
    </source>
</evidence>
<dbReference type="RefSeq" id="WP_240787228.1">
    <property type="nucleotide sequence ID" value="NZ_JAOCAF010000024.1"/>
</dbReference>
<dbReference type="Pfam" id="PF13333">
    <property type="entry name" value="rve_2"/>
    <property type="match status" value="1"/>
</dbReference>
<evidence type="ECO:0000313" key="3">
    <source>
        <dbReference type="EMBL" id="MDH0146588.1"/>
    </source>
</evidence>
<dbReference type="PANTHER" id="PTHR46889">
    <property type="entry name" value="TRANSPOSASE INSF FOR INSERTION SEQUENCE IS3B-RELATED"/>
    <property type="match status" value="1"/>
</dbReference>
<dbReference type="InterPro" id="IPR009057">
    <property type="entry name" value="Homeodomain-like_sf"/>
</dbReference>
<dbReference type="SUPFAM" id="SSF46689">
    <property type="entry name" value="Homeodomain-like"/>
    <property type="match status" value="1"/>
</dbReference>
<dbReference type="AlphaFoldDB" id="A0AA42H6H6"/>
<dbReference type="GO" id="GO:0003677">
    <property type="term" value="F:DNA binding"/>
    <property type="evidence" value="ECO:0007669"/>
    <property type="project" value="InterPro"/>
</dbReference>
<dbReference type="Pfam" id="PF01527">
    <property type="entry name" value="HTH_Tnp_1"/>
    <property type="match status" value="1"/>
</dbReference>
<dbReference type="PANTHER" id="PTHR46889:SF4">
    <property type="entry name" value="TRANSPOSASE INSO FOR INSERTION SEQUENCE ELEMENT IS911B-RELATED"/>
    <property type="match status" value="1"/>
</dbReference>
<reference evidence="3" key="1">
    <citation type="submission" date="2022-09" db="EMBL/GenBank/DDBJ databases">
        <title>Intensive care unit water sources are persistently colonized with multi-drug resistant bacteria and are the site of extensive horizontal gene transfer of antibiotic resistance genes.</title>
        <authorList>
            <person name="Diorio-Toth L."/>
        </authorList>
    </citation>
    <scope>NUCLEOTIDE SEQUENCE</scope>
    <source>
        <strain evidence="3">GD04147</strain>
    </source>
</reference>
<dbReference type="GO" id="GO:0006313">
    <property type="term" value="P:DNA transposition"/>
    <property type="evidence" value="ECO:0007669"/>
    <property type="project" value="InterPro"/>
</dbReference>
<comment type="caution">
    <text evidence="3">The sequence shown here is derived from an EMBL/GenBank/DDBJ whole genome shotgun (WGS) entry which is preliminary data.</text>
</comment>
<evidence type="ECO:0000313" key="4">
    <source>
        <dbReference type="Proteomes" id="UP001158076"/>
    </source>
</evidence>
<dbReference type="GO" id="GO:0004803">
    <property type="term" value="F:transposase activity"/>
    <property type="evidence" value="ECO:0007669"/>
    <property type="project" value="InterPro"/>
</dbReference>
<protein>
    <submittedName>
        <fullName evidence="3">IS3 family transposase</fullName>
    </submittedName>
</protein>
<dbReference type="Proteomes" id="UP001158076">
    <property type="component" value="Unassembled WGS sequence"/>
</dbReference>
<dbReference type="InterPro" id="IPR048020">
    <property type="entry name" value="Transpos_IS3"/>
</dbReference>
<evidence type="ECO:0000256" key="1">
    <source>
        <dbReference type="ARBA" id="ARBA00009964"/>
    </source>
</evidence>
<gene>
    <name evidence="3" type="ORF">N7335_09340</name>
</gene>
<dbReference type="Gene3D" id="3.30.420.10">
    <property type="entry name" value="Ribonuclease H-like superfamily/Ribonuclease H"/>
    <property type="match status" value="1"/>
</dbReference>
<dbReference type="NCBIfam" id="NF033516">
    <property type="entry name" value="transpos_IS3"/>
    <property type="match status" value="1"/>
</dbReference>
<comment type="similarity">
    <text evidence="1">Belongs to the transposase 8 family.</text>
</comment>
<dbReference type="GO" id="GO:0015074">
    <property type="term" value="P:DNA integration"/>
    <property type="evidence" value="ECO:0007669"/>
    <property type="project" value="InterPro"/>
</dbReference>
<dbReference type="InterPro" id="IPR001584">
    <property type="entry name" value="Integrase_cat-core"/>
</dbReference>